<organism evidence="1 2">
    <name type="scientific">Sphagnum troendelagicum</name>
    <dbReference type="NCBI Taxonomy" id="128251"/>
    <lineage>
        <taxon>Eukaryota</taxon>
        <taxon>Viridiplantae</taxon>
        <taxon>Streptophyta</taxon>
        <taxon>Embryophyta</taxon>
        <taxon>Bryophyta</taxon>
        <taxon>Sphagnophytina</taxon>
        <taxon>Sphagnopsida</taxon>
        <taxon>Sphagnales</taxon>
        <taxon>Sphagnaceae</taxon>
        <taxon>Sphagnum</taxon>
    </lineage>
</organism>
<gene>
    <name evidence="1" type="ORF">CSSPTR1EN2_LOCUS21335</name>
</gene>
<accession>A0ABP0UXM8</accession>
<protein>
    <submittedName>
        <fullName evidence="1">Uncharacterized protein</fullName>
    </submittedName>
</protein>
<name>A0ABP0UXM8_9BRYO</name>
<evidence type="ECO:0000313" key="1">
    <source>
        <dbReference type="EMBL" id="CAK9233136.1"/>
    </source>
</evidence>
<keyword evidence="2" id="KW-1185">Reference proteome</keyword>
<sequence length="66" mass="7898">MRCLQDVESYMRKRFNLGFIQVERLLEFTYWHSWLFSFCGECAKGLQLGGKRSDYNHNDSTSEIVR</sequence>
<evidence type="ECO:0000313" key="2">
    <source>
        <dbReference type="Proteomes" id="UP001497512"/>
    </source>
</evidence>
<dbReference type="EMBL" id="OZ019900">
    <property type="protein sequence ID" value="CAK9233136.1"/>
    <property type="molecule type" value="Genomic_DNA"/>
</dbReference>
<dbReference type="Proteomes" id="UP001497512">
    <property type="component" value="Chromosome 8"/>
</dbReference>
<reference evidence="1" key="1">
    <citation type="submission" date="2024-02" db="EMBL/GenBank/DDBJ databases">
        <authorList>
            <consortium name="ELIXIR-Norway"/>
            <consortium name="Elixir Norway"/>
        </authorList>
    </citation>
    <scope>NUCLEOTIDE SEQUENCE</scope>
</reference>
<proteinExistence type="predicted"/>